<dbReference type="GO" id="GO:0005524">
    <property type="term" value="F:ATP binding"/>
    <property type="evidence" value="ECO:0007669"/>
    <property type="project" value="UniProtKB-KW"/>
</dbReference>
<dbReference type="GO" id="GO:0016887">
    <property type="term" value="F:ATP hydrolysis activity"/>
    <property type="evidence" value="ECO:0007669"/>
    <property type="project" value="InterPro"/>
</dbReference>
<dbReference type="PROSITE" id="PS50893">
    <property type="entry name" value="ABC_TRANSPORTER_2"/>
    <property type="match status" value="1"/>
</dbReference>
<keyword evidence="6" id="KW-1185">Reference proteome</keyword>
<proteinExistence type="predicted"/>
<sequence length="245" mass="27741">MVSFHDVSFSFGKQIIVDNVEISLDRGTSYALIGKSGVGKTTLLNLAAGFLKPQRGAVLIDGKEMAGPREKTAFLFQELGLFPWQKVDEAISMPLKMKNEMGKLEIENEVDMILKEMDLENLRKKYPHELSGGQKQRVALARTLIGKPDLMLMDEPTSSLDAMTKELIQQLIGRQQKKRKTTLLFVTHDIEEAVLLGDRILLLDTGGFLHQLNQSFDSPEKESVKDKLEFYDTCIQIRKLMDREL</sequence>
<dbReference type="Gene3D" id="3.40.50.300">
    <property type="entry name" value="P-loop containing nucleotide triphosphate hydrolases"/>
    <property type="match status" value="1"/>
</dbReference>
<dbReference type="AlphaFoldDB" id="A0A8J7W6S7"/>
<organism evidence="5 6">
    <name type="scientific">Sinanaerobacter chloroacetimidivorans</name>
    <dbReference type="NCBI Taxonomy" id="2818044"/>
    <lineage>
        <taxon>Bacteria</taxon>
        <taxon>Bacillati</taxon>
        <taxon>Bacillota</taxon>
        <taxon>Clostridia</taxon>
        <taxon>Peptostreptococcales</taxon>
        <taxon>Anaerovoracaceae</taxon>
        <taxon>Sinanaerobacter</taxon>
    </lineage>
</organism>
<reference evidence="5" key="1">
    <citation type="submission" date="2021-04" db="EMBL/GenBank/DDBJ databases">
        <title>Sinoanaerobacter chloroacetimidivorans sp. nov., an obligate anaerobic bacterium isolated from anaerobic sludge.</title>
        <authorList>
            <person name="Bao Y."/>
        </authorList>
    </citation>
    <scope>NUCLEOTIDE SEQUENCE</scope>
    <source>
        <strain evidence="5">BAD-6</strain>
    </source>
</reference>
<dbReference type="InterPro" id="IPR017871">
    <property type="entry name" value="ABC_transporter-like_CS"/>
</dbReference>
<accession>A0A8J7W6S7</accession>
<dbReference type="InterPro" id="IPR003439">
    <property type="entry name" value="ABC_transporter-like_ATP-bd"/>
</dbReference>
<evidence type="ECO:0000256" key="3">
    <source>
        <dbReference type="ARBA" id="ARBA00022840"/>
    </source>
</evidence>
<gene>
    <name evidence="5" type="ORF">KCX82_21120</name>
</gene>
<evidence type="ECO:0000256" key="2">
    <source>
        <dbReference type="ARBA" id="ARBA00022741"/>
    </source>
</evidence>
<evidence type="ECO:0000313" key="5">
    <source>
        <dbReference type="EMBL" id="MBR0600373.1"/>
    </source>
</evidence>
<comment type="caution">
    <text evidence="5">The sequence shown here is derived from an EMBL/GenBank/DDBJ whole genome shotgun (WGS) entry which is preliminary data.</text>
</comment>
<dbReference type="PANTHER" id="PTHR42788">
    <property type="entry name" value="TAURINE IMPORT ATP-BINDING PROTEIN-RELATED"/>
    <property type="match status" value="1"/>
</dbReference>
<dbReference type="SMART" id="SM00382">
    <property type="entry name" value="AAA"/>
    <property type="match status" value="1"/>
</dbReference>
<keyword evidence="2" id="KW-0547">Nucleotide-binding</keyword>
<dbReference type="SUPFAM" id="SSF52540">
    <property type="entry name" value="P-loop containing nucleoside triphosphate hydrolases"/>
    <property type="match status" value="1"/>
</dbReference>
<name>A0A8J7W6S7_9FIRM</name>
<protein>
    <submittedName>
        <fullName evidence="5">ATP-binding cassette domain-containing protein</fullName>
    </submittedName>
</protein>
<evidence type="ECO:0000259" key="4">
    <source>
        <dbReference type="PROSITE" id="PS50893"/>
    </source>
</evidence>
<evidence type="ECO:0000313" key="6">
    <source>
        <dbReference type="Proteomes" id="UP000675664"/>
    </source>
</evidence>
<keyword evidence="3 5" id="KW-0067">ATP-binding</keyword>
<dbReference type="InterPro" id="IPR003593">
    <property type="entry name" value="AAA+_ATPase"/>
</dbReference>
<dbReference type="InterPro" id="IPR027417">
    <property type="entry name" value="P-loop_NTPase"/>
</dbReference>
<dbReference type="InterPro" id="IPR050166">
    <property type="entry name" value="ABC_transporter_ATP-bind"/>
</dbReference>
<keyword evidence="1" id="KW-0813">Transport</keyword>
<dbReference type="PANTHER" id="PTHR42788:SF13">
    <property type="entry name" value="ALIPHATIC SULFONATES IMPORT ATP-BINDING PROTEIN SSUB"/>
    <property type="match status" value="1"/>
</dbReference>
<dbReference type="EMBL" id="JAGSND010000026">
    <property type="protein sequence ID" value="MBR0600373.1"/>
    <property type="molecule type" value="Genomic_DNA"/>
</dbReference>
<evidence type="ECO:0000256" key="1">
    <source>
        <dbReference type="ARBA" id="ARBA00022448"/>
    </source>
</evidence>
<dbReference type="Proteomes" id="UP000675664">
    <property type="component" value="Unassembled WGS sequence"/>
</dbReference>
<reference evidence="5" key="2">
    <citation type="submission" date="2021-04" db="EMBL/GenBank/DDBJ databases">
        <authorList>
            <person name="Liu J."/>
        </authorList>
    </citation>
    <scope>NUCLEOTIDE SEQUENCE</scope>
    <source>
        <strain evidence="5">BAD-6</strain>
    </source>
</reference>
<feature type="domain" description="ABC transporter" evidence="4">
    <location>
        <begin position="2"/>
        <end position="230"/>
    </location>
</feature>
<dbReference type="Pfam" id="PF00005">
    <property type="entry name" value="ABC_tran"/>
    <property type="match status" value="1"/>
</dbReference>
<dbReference type="PROSITE" id="PS00211">
    <property type="entry name" value="ABC_TRANSPORTER_1"/>
    <property type="match status" value="1"/>
</dbReference>